<dbReference type="Proteomes" id="UP000257144">
    <property type="component" value="Unassembled WGS sequence"/>
</dbReference>
<dbReference type="InterPro" id="IPR042070">
    <property type="entry name" value="PucR_C-HTH_sf"/>
</dbReference>
<dbReference type="SUPFAM" id="SSF46689">
    <property type="entry name" value="Homeodomain-like"/>
    <property type="match status" value="1"/>
</dbReference>
<sequence>MFEKLLALYPGALITERPPVPGQVKSHIFHDGSEQNWISIPVESITQREVDLLGAIYVKAEAPSENLPPLLQQWKEYLFEGGELPLGSDGEPVRLIQFDFQSDNHDRDELETAISGFFPEEILILWQGPQRAFAVDRGEFSVDERDLASMAGAFESDFYIKTRIYIGRRLPVSDALPGQFREEMNYFEFAKRNISPDSYYTFEKVFPSYVASLLPGPLAEALNAVFTDAFRSDDEMFTTVKGFLENGSNASLAAKKLYIHRNTLQYRVDKFTDKTGVSLKDFHSAFTVYLACLLYERDRGRS</sequence>
<dbReference type="InterPro" id="IPR025736">
    <property type="entry name" value="PucR_C-HTH_dom"/>
</dbReference>
<name>A0A3D8GLL7_9BACI</name>
<dbReference type="AlphaFoldDB" id="A0A3D8GLL7"/>
<dbReference type="PANTHER" id="PTHR33744">
    <property type="entry name" value="CARBOHYDRATE DIACID REGULATOR"/>
    <property type="match status" value="1"/>
</dbReference>
<organism evidence="2 3">
    <name type="scientific">Neobacillus piezotolerans</name>
    <dbReference type="NCBI Taxonomy" id="2259171"/>
    <lineage>
        <taxon>Bacteria</taxon>
        <taxon>Bacillati</taxon>
        <taxon>Bacillota</taxon>
        <taxon>Bacilli</taxon>
        <taxon>Bacillales</taxon>
        <taxon>Bacillaceae</taxon>
        <taxon>Neobacillus</taxon>
    </lineage>
</organism>
<dbReference type="Pfam" id="PF13556">
    <property type="entry name" value="HTH_30"/>
    <property type="match status" value="1"/>
</dbReference>
<evidence type="ECO:0000313" key="3">
    <source>
        <dbReference type="Proteomes" id="UP000257144"/>
    </source>
</evidence>
<dbReference type="EMBL" id="QNQT01000011">
    <property type="protein sequence ID" value="RDU35323.1"/>
    <property type="molecule type" value="Genomic_DNA"/>
</dbReference>
<dbReference type="InterPro" id="IPR009057">
    <property type="entry name" value="Homeodomain-like_sf"/>
</dbReference>
<feature type="domain" description="PucR C-terminal helix-turn-helix" evidence="1">
    <location>
        <begin position="238"/>
        <end position="293"/>
    </location>
</feature>
<proteinExistence type="predicted"/>
<dbReference type="InterPro" id="IPR051448">
    <property type="entry name" value="CdaR-like_regulators"/>
</dbReference>
<keyword evidence="3" id="KW-1185">Reference proteome</keyword>
<reference evidence="2 3" key="1">
    <citation type="submission" date="2018-07" db="EMBL/GenBank/DDBJ databases">
        <title>Bacillus sp. YLB-04 draft genome sequence.</title>
        <authorList>
            <person name="Yu L."/>
            <person name="Tang X."/>
        </authorList>
    </citation>
    <scope>NUCLEOTIDE SEQUENCE [LARGE SCALE GENOMIC DNA]</scope>
    <source>
        <strain evidence="2 3">YLB-04</strain>
    </source>
</reference>
<dbReference type="PANTHER" id="PTHR33744:SF15">
    <property type="entry name" value="CARBOHYDRATE DIACID REGULATOR"/>
    <property type="match status" value="1"/>
</dbReference>
<evidence type="ECO:0000259" key="1">
    <source>
        <dbReference type="Pfam" id="PF13556"/>
    </source>
</evidence>
<comment type="caution">
    <text evidence="2">The sequence shown here is derived from an EMBL/GenBank/DDBJ whole genome shotgun (WGS) entry which is preliminary data.</text>
</comment>
<accession>A0A3D8GLL7</accession>
<protein>
    <recommendedName>
        <fullName evidence="1">PucR C-terminal helix-turn-helix domain-containing protein</fullName>
    </recommendedName>
</protein>
<dbReference type="RefSeq" id="WP_115453561.1">
    <property type="nucleotide sequence ID" value="NZ_QNQT01000011.1"/>
</dbReference>
<evidence type="ECO:0000313" key="2">
    <source>
        <dbReference type="EMBL" id="RDU35323.1"/>
    </source>
</evidence>
<gene>
    <name evidence="2" type="ORF">DRW41_18755</name>
</gene>
<dbReference type="OrthoDB" id="9792148at2"/>
<dbReference type="Gene3D" id="1.10.10.2840">
    <property type="entry name" value="PucR C-terminal helix-turn-helix domain"/>
    <property type="match status" value="1"/>
</dbReference>